<comment type="caution">
    <text evidence="4">The sequence shown here is derived from an EMBL/GenBank/DDBJ whole genome shotgun (WGS) entry which is preliminary data.</text>
</comment>
<reference evidence="5" key="1">
    <citation type="journal article" date="2017" name="Nat. Microbiol.">
        <title>Global analysis of biosynthetic gene clusters reveals vast potential of secondary metabolite production in Penicillium species.</title>
        <authorList>
            <person name="Nielsen J.C."/>
            <person name="Grijseels S."/>
            <person name="Prigent S."/>
            <person name="Ji B."/>
            <person name="Dainat J."/>
            <person name="Nielsen K.F."/>
            <person name="Frisvad J.C."/>
            <person name="Workman M."/>
            <person name="Nielsen J."/>
        </authorList>
    </citation>
    <scope>NUCLEOTIDE SEQUENCE [LARGE SCALE GENOMIC DNA]</scope>
    <source>
        <strain evidence="5">IBT 11843</strain>
    </source>
</reference>
<dbReference type="GO" id="GO:0031934">
    <property type="term" value="C:mating-type region heterochromatin"/>
    <property type="evidence" value="ECO:0007669"/>
    <property type="project" value="TreeGrafter"/>
</dbReference>
<dbReference type="GO" id="GO:0033553">
    <property type="term" value="C:rDNA heterochromatin"/>
    <property type="evidence" value="ECO:0007669"/>
    <property type="project" value="TreeGrafter"/>
</dbReference>
<dbReference type="STRING" id="69771.A0A1V6P810"/>
<dbReference type="OMA" id="AMTVMSS"/>
<accession>A0A1V6P810</accession>
<feature type="domain" description="Cryptic loci regulator 2 C-terminal" evidence="2">
    <location>
        <begin position="370"/>
        <end position="512"/>
    </location>
</feature>
<evidence type="ECO:0000259" key="2">
    <source>
        <dbReference type="Pfam" id="PF10383"/>
    </source>
</evidence>
<name>A0A1V6P810_PENDC</name>
<dbReference type="InterPro" id="IPR018839">
    <property type="entry name" value="Tscrpt-silencing_Clr2_C"/>
</dbReference>
<gene>
    <name evidence="4" type="ORF">PENDEC_c017G07023</name>
</gene>
<dbReference type="Pfam" id="PF16761">
    <property type="entry name" value="Clr2_transil"/>
    <property type="match status" value="1"/>
</dbReference>
<dbReference type="EMBL" id="MDYL01000017">
    <property type="protein sequence ID" value="OQD73105.1"/>
    <property type="molecule type" value="Genomic_DNA"/>
</dbReference>
<protein>
    <recommendedName>
        <fullName evidence="6">Cryptic loci regulator 2 N-terminal domain-containing protein</fullName>
    </recommendedName>
</protein>
<dbReference type="OrthoDB" id="438224at2759"/>
<evidence type="ECO:0000313" key="5">
    <source>
        <dbReference type="Proteomes" id="UP000191522"/>
    </source>
</evidence>
<organism evidence="4 5">
    <name type="scientific">Penicillium decumbens</name>
    <dbReference type="NCBI Taxonomy" id="69771"/>
    <lineage>
        <taxon>Eukaryota</taxon>
        <taxon>Fungi</taxon>
        <taxon>Dikarya</taxon>
        <taxon>Ascomycota</taxon>
        <taxon>Pezizomycotina</taxon>
        <taxon>Eurotiomycetes</taxon>
        <taxon>Eurotiomycetidae</taxon>
        <taxon>Eurotiales</taxon>
        <taxon>Aspergillaceae</taxon>
        <taxon>Penicillium</taxon>
    </lineage>
</organism>
<dbReference type="AlphaFoldDB" id="A0A1V6P810"/>
<feature type="domain" description="Cryptic loci regulator 2 N-terminal" evidence="3">
    <location>
        <begin position="64"/>
        <end position="126"/>
    </location>
</feature>
<dbReference type="Pfam" id="PF10383">
    <property type="entry name" value="Clr2"/>
    <property type="match status" value="1"/>
</dbReference>
<dbReference type="PANTHER" id="PTHR38046:SF1">
    <property type="entry name" value="CRYPTIC LOCI REGULATOR 2"/>
    <property type="match status" value="1"/>
</dbReference>
<dbReference type="PANTHER" id="PTHR38046">
    <property type="entry name" value="CRYPTIC LOCI REGULATOR 2"/>
    <property type="match status" value="1"/>
</dbReference>
<feature type="compositionally biased region" description="Acidic residues" evidence="1">
    <location>
        <begin position="677"/>
        <end position="686"/>
    </location>
</feature>
<sequence>MSSSDDDNMVVIPVADSLSDGDESTWRLDDPQFKYRMIDDTRWRLHLAEMWVEKTGASEKGVTYILEKLPDGYCVFDRPRGSNPTERDPFLFGHPSGFYFQSRLAFFPHFYWLMTNRQDTCKCINCVRLAKSAAPRKRRTKAEMLMAKGMPVRSKAKVKINYPSDEEGPDYWRMHIMDMKRKGTIDQEIKHPLNMDWALTHEQLTDHFVRLTLQAAFIPRRGEVVLWTPDLDGTLEYNVQARCMQIKHEDGSWLGSPSWRAGIITQVPEEDCNFMDIVQVTEKKNNLVTYSGFRVETLVDPLSDDKVYSHQYKYVPLKNIKPFNAYEQFLWPLAREQFHPSIEFALTTMASWSLLHYTRFKGTWPDAKLFCKGIWIGHELLAVKDVVRLKPLGLTAKIMEDRTDLTKDDKVTDVMVIDHIWLSMEGCIDDPNDPQYAKSYQPYISGKVYTMDPNRLDRPMGFDRDELQQLSDDEVDSAFQSVGMQGYGPWYRVAGGRPCVVTKNMILGRCYEPEATYIHFSTFKDLGYDLHSILNGRRFSAEADARIPEGINWFWGDYRAETLGLATMNGVEVGPAADQRQNMARWRAVLRILNNCARGGDMRLAFKDPREDGSRGPGRPPKKHFPAGKLVSTGLGQKDEQSLDEETEESGVMSGNVSEMDLSAGQLAESIPYRETTEDEIDDTDG</sequence>
<evidence type="ECO:0000313" key="4">
    <source>
        <dbReference type="EMBL" id="OQD73105.1"/>
    </source>
</evidence>
<dbReference type="GO" id="GO:0070824">
    <property type="term" value="C:SHREC complex"/>
    <property type="evidence" value="ECO:0007669"/>
    <property type="project" value="InterPro"/>
</dbReference>
<proteinExistence type="predicted"/>
<evidence type="ECO:0008006" key="6">
    <source>
        <dbReference type="Google" id="ProtNLM"/>
    </source>
</evidence>
<evidence type="ECO:0000256" key="1">
    <source>
        <dbReference type="SAM" id="MobiDB-lite"/>
    </source>
</evidence>
<evidence type="ECO:0000259" key="3">
    <source>
        <dbReference type="Pfam" id="PF16761"/>
    </source>
</evidence>
<feature type="compositionally biased region" description="Basic and acidic residues" evidence="1">
    <location>
        <begin position="603"/>
        <end position="614"/>
    </location>
</feature>
<dbReference type="Proteomes" id="UP000191522">
    <property type="component" value="Unassembled WGS sequence"/>
</dbReference>
<dbReference type="InterPro" id="IPR031915">
    <property type="entry name" value="Clr2_N"/>
</dbReference>
<dbReference type="InterPro" id="IPR038986">
    <property type="entry name" value="Clr2"/>
</dbReference>
<keyword evidence="5" id="KW-1185">Reference proteome</keyword>
<feature type="region of interest" description="Disordered" evidence="1">
    <location>
        <begin position="603"/>
        <end position="686"/>
    </location>
</feature>
<dbReference type="GO" id="GO:0030466">
    <property type="term" value="P:silent mating-type cassette heterochromatin formation"/>
    <property type="evidence" value="ECO:0007669"/>
    <property type="project" value="TreeGrafter"/>
</dbReference>